<keyword evidence="3" id="KW-1185">Reference proteome</keyword>
<dbReference type="AlphaFoldDB" id="A0A7J8W2Z9"/>
<keyword evidence="1" id="KW-0812">Transmembrane</keyword>
<protein>
    <submittedName>
        <fullName evidence="2">Uncharacterized protein</fullName>
    </submittedName>
</protein>
<keyword evidence="1" id="KW-0472">Membrane</keyword>
<evidence type="ECO:0000313" key="2">
    <source>
        <dbReference type="EMBL" id="MBA0669445.1"/>
    </source>
</evidence>
<evidence type="ECO:0000256" key="1">
    <source>
        <dbReference type="SAM" id="Phobius"/>
    </source>
</evidence>
<dbReference type="EMBL" id="JABFAB010050620">
    <property type="protein sequence ID" value="MBA0669445.1"/>
    <property type="molecule type" value="Genomic_DNA"/>
</dbReference>
<evidence type="ECO:0000313" key="3">
    <source>
        <dbReference type="Proteomes" id="UP000593573"/>
    </source>
</evidence>
<keyword evidence="1" id="KW-1133">Transmembrane helix</keyword>
<accession>A0A7J8W2Z9</accession>
<feature type="transmembrane region" description="Helical" evidence="1">
    <location>
        <begin position="57"/>
        <end position="75"/>
    </location>
</feature>
<dbReference type="Proteomes" id="UP000593573">
    <property type="component" value="Unassembled WGS sequence"/>
</dbReference>
<proteinExistence type="predicted"/>
<gene>
    <name evidence="2" type="ORF">Goklo_024982</name>
</gene>
<comment type="caution">
    <text evidence="2">The sequence shown here is derived from an EMBL/GenBank/DDBJ whole genome shotgun (WGS) entry which is preliminary data.</text>
</comment>
<reference evidence="2 3" key="1">
    <citation type="journal article" date="2019" name="Genome Biol. Evol.">
        <title>Insights into the evolution of the New World diploid cottons (Gossypium, subgenus Houzingenia) based on genome sequencing.</title>
        <authorList>
            <person name="Grover C.E."/>
            <person name="Arick M.A. 2nd"/>
            <person name="Thrash A."/>
            <person name="Conover J.L."/>
            <person name="Sanders W.S."/>
            <person name="Peterson D.G."/>
            <person name="Frelichowski J.E."/>
            <person name="Scheffler J.A."/>
            <person name="Scheffler B.E."/>
            <person name="Wendel J.F."/>
        </authorList>
    </citation>
    <scope>NUCLEOTIDE SEQUENCE [LARGE SCALE GENOMIC DNA]</scope>
    <source>
        <strain evidence="2">57</strain>
        <tissue evidence="2">Leaf</tissue>
    </source>
</reference>
<name>A0A7J8W2Z9_9ROSI</name>
<organism evidence="2 3">
    <name type="scientific">Gossypium klotzschianum</name>
    <dbReference type="NCBI Taxonomy" id="34286"/>
    <lineage>
        <taxon>Eukaryota</taxon>
        <taxon>Viridiplantae</taxon>
        <taxon>Streptophyta</taxon>
        <taxon>Embryophyta</taxon>
        <taxon>Tracheophyta</taxon>
        <taxon>Spermatophyta</taxon>
        <taxon>Magnoliopsida</taxon>
        <taxon>eudicotyledons</taxon>
        <taxon>Gunneridae</taxon>
        <taxon>Pentapetalae</taxon>
        <taxon>rosids</taxon>
        <taxon>malvids</taxon>
        <taxon>Malvales</taxon>
        <taxon>Malvaceae</taxon>
        <taxon>Malvoideae</taxon>
        <taxon>Gossypium</taxon>
    </lineage>
</organism>
<sequence>MKGLRSRPINEAQTFTRPIISGHSITRPNESTDTAPNPAVQLTIPTAQPFQMMSGGILALLCILTLICFLFQVLWQVGANGPVNLYFLLCRVDRRCIGQHRTRDRNRGRRGALLFTNFHHHMSFKHRRRW</sequence>